<dbReference type="SUPFAM" id="SSF81321">
    <property type="entry name" value="Family A G protein-coupled receptor-like"/>
    <property type="match status" value="1"/>
</dbReference>
<proteinExistence type="predicted"/>
<accession>A0A8S3Z5W4</accession>
<dbReference type="OrthoDB" id="5964776at2759"/>
<keyword evidence="11" id="KW-1185">Reference proteome</keyword>
<evidence type="ECO:0000256" key="3">
    <source>
        <dbReference type="ARBA" id="ARBA00018873"/>
    </source>
</evidence>
<dbReference type="EMBL" id="CAJHNH020001229">
    <property type="protein sequence ID" value="CAG5122126.1"/>
    <property type="molecule type" value="Genomic_DNA"/>
</dbReference>
<dbReference type="GO" id="GO:0016020">
    <property type="term" value="C:membrane"/>
    <property type="evidence" value="ECO:0007669"/>
    <property type="project" value="UniProtKB-SubCell"/>
</dbReference>
<dbReference type="Gene3D" id="1.20.1070.10">
    <property type="entry name" value="Rhodopsin 7-helix transmembrane proteins"/>
    <property type="match status" value="1"/>
</dbReference>
<evidence type="ECO:0000256" key="1">
    <source>
        <dbReference type="ARBA" id="ARBA00004100"/>
    </source>
</evidence>
<dbReference type="AlphaFoldDB" id="A0A8S3Z5W4"/>
<protein>
    <recommendedName>
        <fullName evidence="3">Thyrotropin-releasing hormone receptor</fullName>
    </recommendedName>
    <alternativeName>
        <fullName evidence="7">Thyroliberin receptor</fullName>
    </alternativeName>
</protein>
<keyword evidence="5 8" id="KW-1133">Transmembrane helix</keyword>
<sequence length="53" mass="6005">NTLVLIVTSRSARMKTRTNFFLANLAVADLCVGVLCILPNLQTYLYFRWLLGT</sequence>
<evidence type="ECO:0000256" key="8">
    <source>
        <dbReference type="SAM" id="Phobius"/>
    </source>
</evidence>
<evidence type="ECO:0000256" key="2">
    <source>
        <dbReference type="ARBA" id="ARBA00004370"/>
    </source>
</evidence>
<reference evidence="10" key="1">
    <citation type="submission" date="2021-04" db="EMBL/GenBank/DDBJ databases">
        <authorList>
            <consortium name="Molecular Ecology Group"/>
        </authorList>
    </citation>
    <scope>NUCLEOTIDE SEQUENCE</scope>
</reference>
<evidence type="ECO:0000256" key="6">
    <source>
        <dbReference type="ARBA" id="ARBA00023136"/>
    </source>
</evidence>
<dbReference type="InterPro" id="IPR017452">
    <property type="entry name" value="GPCR_Rhodpsn_7TM"/>
</dbReference>
<dbReference type="Pfam" id="PF00001">
    <property type="entry name" value="7tm_1"/>
    <property type="match status" value="1"/>
</dbReference>
<dbReference type="GO" id="GO:0004997">
    <property type="term" value="F:thyrotropin-releasing hormone receptor activity"/>
    <property type="evidence" value="ECO:0007669"/>
    <property type="project" value="InterPro"/>
</dbReference>
<feature type="non-terminal residue" evidence="10">
    <location>
        <position position="1"/>
    </location>
</feature>
<dbReference type="Proteomes" id="UP000678393">
    <property type="component" value="Unassembled WGS sequence"/>
</dbReference>
<evidence type="ECO:0000313" key="10">
    <source>
        <dbReference type="EMBL" id="CAG5122126.1"/>
    </source>
</evidence>
<evidence type="ECO:0000256" key="4">
    <source>
        <dbReference type="ARBA" id="ARBA00022692"/>
    </source>
</evidence>
<gene>
    <name evidence="10" type="ORF">CUNI_LOCUS7684</name>
</gene>
<name>A0A8S3Z5W4_9EUPU</name>
<evidence type="ECO:0000256" key="5">
    <source>
        <dbReference type="ARBA" id="ARBA00022989"/>
    </source>
</evidence>
<dbReference type="InterPro" id="IPR000276">
    <property type="entry name" value="GPCR_Rhodpsn"/>
</dbReference>
<comment type="caution">
    <text evidence="10">The sequence shown here is derived from an EMBL/GenBank/DDBJ whole genome shotgun (WGS) entry which is preliminary data.</text>
</comment>
<feature type="transmembrane region" description="Helical" evidence="8">
    <location>
        <begin position="20"/>
        <end position="41"/>
    </location>
</feature>
<organism evidence="10 11">
    <name type="scientific">Candidula unifasciata</name>
    <dbReference type="NCBI Taxonomy" id="100452"/>
    <lineage>
        <taxon>Eukaryota</taxon>
        <taxon>Metazoa</taxon>
        <taxon>Spiralia</taxon>
        <taxon>Lophotrochozoa</taxon>
        <taxon>Mollusca</taxon>
        <taxon>Gastropoda</taxon>
        <taxon>Heterobranchia</taxon>
        <taxon>Euthyneura</taxon>
        <taxon>Panpulmonata</taxon>
        <taxon>Eupulmonata</taxon>
        <taxon>Stylommatophora</taxon>
        <taxon>Helicina</taxon>
        <taxon>Helicoidea</taxon>
        <taxon>Geomitridae</taxon>
        <taxon>Candidula</taxon>
    </lineage>
</organism>
<evidence type="ECO:0000313" key="11">
    <source>
        <dbReference type="Proteomes" id="UP000678393"/>
    </source>
</evidence>
<dbReference type="PROSITE" id="PS50262">
    <property type="entry name" value="G_PROTEIN_RECEP_F1_2"/>
    <property type="match status" value="1"/>
</dbReference>
<comment type="subcellular location">
    <subcellularLocation>
        <location evidence="2">Membrane</location>
    </subcellularLocation>
</comment>
<keyword evidence="6 8" id="KW-0472">Membrane</keyword>
<feature type="domain" description="G-protein coupled receptors family 1 profile" evidence="9">
    <location>
        <begin position="1"/>
        <end position="53"/>
    </location>
</feature>
<feature type="non-terminal residue" evidence="10">
    <location>
        <position position="53"/>
    </location>
</feature>
<dbReference type="InterPro" id="IPR002120">
    <property type="entry name" value="TRH_rcpt_1"/>
</dbReference>
<keyword evidence="4 8" id="KW-0812">Transmembrane</keyword>
<dbReference type="PANTHER" id="PTHR46061">
    <property type="entry name" value="THYROTROPIN-RELEASING HORMONE RECEPTOR"/>
    <property type="match status" value="1"/>
</dbReference>
<evidence type="ECO:0000256" key="7">
    <source>
        <dbReference type="ARBA" id="ARBA00032251"/>
    </source>
</evidence>
<evidence type="ECO:0000259" key="9">
    <source>
        <dbReference type="PROSITE" id="PS50262"/>
    </source>
</evidence>
<comment type="function">
    <text evidence="1">Receptor for thyrotropin-releasing hormone (TRH). Upon ligand binding, this G-protein-coupled receptor triggers activation of the phosphatidylinositol (IP3)-calcium-protein kinase C (PKC) pathway.</text>
</comment>
<dbReference type="PANTHER" id="PTHR46061:SF3">
    <property type="entry name" value="THYROTROPIN-RELEASING HORMONE RECEPTOR"/>
    <property type="match status" value="1"/>
</dbReference>